<dbReference type="HOGENOM" id="CLU_3348084_0_0_10"/>
<protein>
    <submittedName>
        <fullName evidence="2">Uncharacterized protein</fullName>
    </submittedName>
</protein>
<organism evidence="2 3">
    <name type="scientific">Robiginitalea biformata (strain ATCC BAA-864 / DSM 15991 / KCTC 12146 / HTCC2501)</name>
    <dbReference type="NCBI Taxonomy" id="313596"/>
    <lineage>
        <taxon>Bacteria</taxon>
        <taxon>Pseudomonadati</taxon>
        <taxon>Bacteroidota</taxon>
        <taxon>Flavobacteriia</taxon>
        <taxon>Flavobacteriales</taxon>
        <taxon>Flavobacteriaceae</taxon>
        <taxon>Robiginitalea</taxon>
    </lineage>
</organism>
<dbReference type="EMBL" id="CP001712">
    <property type="protein sequence ID" value="EAR16826.1"/>
    <property type="molecule type" value="Genomic_DNA"/>
</dbReference>
<feature type="region of interest" description="Disordered" evidence="1">
    <location>
        <begin position="1"/>
        <end position="22"/>
    </location>
</feature>
<dbReference type="Proteomes" id="UP000009049">
    <property type="component" value="Chromosome"/>
</dbReference>
<reference evidence="2 3" key="1">
    <citation type="journal article" date="2009" name="J. Bacteriol.">
        <title>Complete genome sequence of Robiginitalea biformata HTCC2501.</title>
        <authorList>
            <person name="Oh H.M."/>
            <person name="Giovannoni S.J."/>
            <person name="Lee K."/>
            <person name="Ferriera S."/>
            <person name="Johnson J."/>
            <person name="Cho J.C."/>
        </authorList>
    </citation>
    <scope>NUCLEOTIDE SEQUENCE [LARGE SCALE GENOMIC DNA]</scope>
    <source>
        <strain evidence="3">ATCC BAA-864 / HTCC2501 / KCTC 12146</strain>
    </source>
</reference>
<gene>
    <name evidence="2" type="ordered locus">RB2501_07990</name>
</gene>
<dbReference type="AlphaFoldDB" id="A4CIR8"/>
<evidence type="ECO:0000313" key="2">
    <source>
        <dbReference type="EMBL" id="EAR16826.1"/>
    </source>
</evidence>
<name>A4CIR8_ROBBH</name>
<dbReference type="KEGG" id="rbi:RB2501_07990"/>
<evidence type="ECO:0000313" key="3">
    <source>
        <dbReference type="Proteomes" id="UP000009049"/>
    </source>
</evidence>
<proteinExistence type="predicted"/>
<sequence length="37" mass="4137">MHNNNMAIDRQAYSDFDKKTGRGSDVVFSIPRVSAAH</sequence>
<keyword evidence="3" id="KW-1185">Reference proteome</keyword>
<evidence type="ECO:0000256" key="1">
    <source>
        <dbReference type="SAM" id="MobiDB-lite"/>
    </source>
</evidence>
<accession>A4CIR8</accession>